<organism evidence="3 4">
    <name type="scientific">Senna tora</name>
    <dbReference type="NCBI Taxonomy" id="362788"/>
    <lineage>
        <taxon>Eukaryota</taxon>
        <taxon>Viridiplantae</taxon>
        <taxon>Streptophyta</taxon>
        <taxon>Embryophyta</taxon>
        <taxon>Tracheophyta</taxon>
        <taxon>Spermatophyta</taxon>
        <taxon>Magnoliopsida</taxon>
        <taxon>eudicotyledons</taxon>
        <taxon>Gunneridae</taxon>
        <taxon>Pentapetalae</taxon>
        <taxon>rosids</taxon>
        <taxon>fabids</taxon>
        <taxon>Fabales</taxon>
        <taxon>Fabaceae</taxon>
        <taxon>Caesalpinioideae</taxon>
        <taxon>Cassia clade</taxon>
        <taxon>Senna</taxon>
    </lineage>
</organism>
<sequence>MANSGLFMSIVLNILLINVWCCVFANGINAKVVTNGGSTEKCDLFQGSWVYDEWYGSYEPSDCGFIEKQFDCLDNGRLDKFYLRYRWQPSSCNLPRYVPPFHIYYHSILCGSRYRDDIRNND</sequence>
<keyword evidence="1" id="KW-1133">Transmembrane helix</keyword>
<name>A0A834T5Q4_9FABA</name>
<dbReference type="GO" id="GO:0016413">
    <property type="term" value="F:O-acetyltransferase activity"/>
    <property type="evidence" value="ECO:0007669"/>
    <property type="project" value="InterPro"/>
</dbReference>
<accession>A0A834T5Q4</accession>
<keyword evidence="4" id="KW-1185">Reference proteome</keyword>
<comment type="caution">
    <text evidence="3">The sequence shown here is derived from an EMBL/GenBank/DDBJ whole genome shotgun (WGS) entry which is preliminary data.</text>
</comment>
<keyword evidence="1" id="KW-0812">Transmembrane</keyword>
<evidence type="ECO:0000313" key="3">
    <source>
        <dbReference type="EMBL" id="KAF7815772.1"/>
    </source>
</evidence>
<dbReference type="Proteomes" id="UP000634136">
    <property type="component" value="Unassembled WGS sequence"/>
</dbReference>
<evidence type="ECO:0000256" key="1">
    <source>
        <dbReference type="SAM" id="Phobius"/>
    </source>
</evidence>
<feature type="transmembrane region" description="Helical" evidence="1">
    <location>
        <begin position="6"/>
        <end position="25"/>
    </location>
</feature>
<proteinExistence type="predicted"/>
<feature type="domain" description="Trichome birefringence-like N-terminal" evidence="2">
    <location>
        <begin position="40"/>
        <end position="93"/>
    </location>
</feature>
<dbReference type="GO" id="GO:0005794">
    <property type="term" value="C:Golgi apparatus"/>
    <property type="evidence" value="ECO:0007669"/>
    <property type="project" value="TreeGrafter"/>
</dbReference>
<evidence type="ECO:0000313" key="4">
    <source>
        <dbReference type="Proteomes" id="UP000634136"/>
    </source>
</evidence>
<dbReference type="AlphaFoldDB" id="A0A834T5Q4"/>
<gene>
    <name evidence="3" type="ORF">G2W53_029741</name>
</gene>
<protein>
    <submittedName>
        <fullName evidence="3">Protein trichome birefringence-like 43</fullName>
    </submittedName>
</protein>
<evidence type="ECO:0000259" key="2">
    <source>
        <dbReference type="Pfam" id="PF14416"/>
    </source>
</evidence>
<dbReference type="PANTHER" id="PTHR32285:SF149">
    <property type="entry name" value="TRICHOME BIREFRINGENCE-LIKE N-TERMINAL DOMAIN-CONTAINING PROTEIN"/>
    <property type="match status" value="1"/>
</dbReference>
<dbReference type="InterPro" id="IPR025846">
    <property type="entry name" value="TBL_N"/>
</dbReference>
<dbReference type="PANTHER" id="PTHR32285">
    <property type="entry name" value="PROTEIN TRICHOME BIREFRINGENCE-LIKE 9-RELATED"/>
    <property type="match status" value="1"/>
</dbReference>
<reference evidence="3" key="1">
    <citation type="submission" date="2020-09" db="EMBL/GenBank/DDBJ databases">
        <title>Genome-Enabled Discovery of Anthraquinone Biosynthesis in Senna tora.</title>
        <authorList>
            <person name="Kang S.-H."/>
            <person name="Pandey R.P."/>
            <person name="Lee C.-M."/>
            <person name="Sim J.-S."/>
            <person name="Jeong J.-T."/>
            <person name="Choi B.-S."/>
            <person name="Jung M."/>
            <person name="Ginzburg D."/>
            <person name="Zhao K."/>
            <person name="Won S.Y."/>
            <person name="Oh T.-J."/>
            <person name="Yu Y."/>
            <person name="Kim N.-H."/>
            <person name="Lee O.R."/>
            <person name="Lee T.-H."/>
            <person name="Bashyal P."/>
            <person name="Kim T.-S."/>
            <person name="Lee W.-H."/>
            <person name="Kawkins C."/>
            <person name="Kim C.-K."/>
            <person name="Kim J.S."/>
            <person name="Ahn B.O."/>
            <person name="Rhee S.Y."/>
            <person name="Sohng J.K."/>
        </authorList>
    </citation>
    <scope>NUCLEOTIDE SEQUENCE</scope>
    <source>
        <tissue evidence="3">Leaf</tissue>
    </source>
</reference>
<dbReference type="OrthoDB" id="1739662at2759"/>
<keyword evidence="1" id="KW-0472">Membrane</keyword>
<dbReference type="EMBL" id="JAAIUW010000009">
    <property type="protein sequence ID" value="KAF7815772.1"/>
    <property type="molecule type" value="Genomic_DNA"/>
</dbReference>
<dbReference type="Pfam" id="PF14416">
    <property type="entry name" value="PMR5N"/>
    <property type="match status" value="1"/>
</dbReference>
<dbReference type="InterPro" id="IPR029962">
    <property type="entry name" value="TBL"/>
</dbReference>